<gene>
    <name evidence="1" type="ORF">MNBD_DELTA02-216</name>
</gene>
<sequence>MELTLGPVLFDWKRSELLRFYEEAADMEVETVYIGEVVCARRSRLSTGDIEAIASALQRAGKKVVASSLALVSNEEELSLVRAVAALPLPIEANDLSVLGIVDTTEKEVLAGPHLKTYNREAVSFLKSQGVRHVTFPVELPGSSVAYNLEGSGIKAEVFAHGKLPLALSWRCYSSRLNGLTKGNCRYDCSKDPDGLDLRTMPKAGEDIGEPCFSVNGTSIMSALPQSLIEFTEELSAMGVGALRISPHYKHTKETVRIFRERINDEMTGAATLAELKALYGSELVNGWYSGRAGKVTTEAAKVAAASLG</sequence>
<reference evidence="1" key="1">
    <citation type="submission" date="2018-06" db="EMBL/GenBank/DDBJ databases">
        <authorList>
            <person name="Zhirakovskaya E."/>
        </authorList>
    </citation>
    <scope>NUCLEOTIDE SEQUENCE</scope>
</reference>
<evidence type="ECO:0000313" key="1">
    <source>
        <dbReference type="EMBL" id="VAW39011.1"/>
    </source>
</evidence>
<protein>
    <recommendedName>
        <fullName evidence="2">Protease</fullName>
    </recommendedName>
</protein>
<organism evidence="1">
    <name type="scientific">hydrothermal vent metagenome</name>
    <dbReference type="NCBI Taxonomy" id="652676"/>
    <lineage>
        <taxon>unclassified sequences</taxon>
        <taxon>metagenomes</taxon>
        <taxon>ecological metagenomes</taxon>
    </lineage>
</organism>
<dbReference type="PANTHER" id="PTHR30217:SF11">
    <property type="entry name" value="UBIQUINONE BIOSYNTHESIS PROTEIN UBIV"/>
    <property type="match status" value="1"/>
</dbReference>
<dbReference type="Pfam" id="PF01136">
    <property type="entry name" value="Peptidase_U32"/>
    <property type="match status" value="1"/>
</dbReference>
<dbReference type="AlphaFoldDB" id="A0A3B0V7Z4"/>
<proteinExistence type="predicted"/>
<dbReference type="PANTHER" id="PTHR30217">
    <property type="entry name" value="PEPTIDASE U32 FAMILY"/>
    <property type="match status" value="1"/>
</dbReference>
<accession>A0A3B0V7Z4</accession>
<evidence type="ECO:0008006" key="2">
    <source>
        <dbReference type="Google" id="ProtNLM"/>
    </source>
</evidence>
<dbReference type="EMBL" id="UOEZ01000082">
    <property type="protein sequence ID" value="VAW39011.1"/>
    <property type="molecule type" value="Genomic_DNA"/>
</dbReference>
<name>A0A3B0V7Z4_9ZZZZ</name>
<dbReference type="InterPro" id="IPR001539">
    <property type="entry name" value="Peptidase_U32"/>
</dbReference>
<dbReference type="InterPro" id="IPR051454">
    <property type="entry name" value="RNA/ubiquinone_mod_enzymes"/>
</dbReference>